<dbReference type="AlphaFoldDB" id="M4NU19"/>
<dbReference type="eggNOG" id="ENOG5031FAD">
    <property type="taxonomic scope" value="Bacteria"/>
</dbReference>
<protein>
    <submittedName>
        <fullName evidence="2">Uncharacterized protein</fullName>
    </submittedName>
</protein>
<reference evidence="2 3" key="1">
    <citation type="submission" date="2012-04" db="EMBL/GenBank/DDBJ databases">
        <title>Complete genome of Rhodanobacter sp. 2APBS1.</title>
        <authorList>
            <consortium name="US DOE Joint Genome Institute"/>
            <person name="Huntemann M."/>
            <person name="Wei C.-L."/>
            <person name="Han J."/>
            <person name="Detter J.C."/>
            <person name="Han C."/>
            <person name="Tapia R."/>
            <person name="Munk A.C.C."/>
            <person name="Chen A."/>
            <person name="Krypides N."/>
            <person name="Mavromatis K."/>
            <person name="Markowitz V."/>
            <person name="Szeto E."/>
            <person name="Ivanova N."/>
            <person name="Mikhailova N."/>
            <person name="Ovchinnikova G."/>
            <person name="Pagani I."/>
            <person name="Pati A."/>
            <person name="Goodwin L."/>
            <person name="Peters L."/>
            <person name="Pitluck S."/>
            <person name="Woyke T."/>
            <person name="Prakash O."/>
            <person name="Elkins J."/>
            <person name="Brown S."/>
            <person name="Palumbo A."/>
            <person name="Hemme C."/>
            <person name="Zhou J."/>
            <person name="Watson D."/>
            <person name="Jardine P."/>
            <person name="Kostka J."/>
            <person name="Green S."/>
        </authorList>
    </citation>
    <scope>NUCLEOTIDE SEQUENCE [LARGE SCALE GENOMIC DNA]</scope>
    <source>
        <strain evidence="2 3">2APBS1</strain>
    </source>
</reference>
<keyword evidence="1" id="KW-0472">Membrane</keyword>
<organism evidence="2 3">
    <name type="scientific">Rhodanobacter denitrificans</name>
    <dbReference type="NCBI Taxonomy" id="666685"/>
    <lineage>
        <taxon>Bacteria</taxon>
        <taxon>Pseudomonadati</taxon>
        <taxon>Pseudomonadota</taxon>
        <taxon>Gammaproteobacteria</taxon>
        <taxon>Lysobacterales</taxon>
        <taxon>Rhodanobacteraceae</taxon>
        <taxon>Rhodanobacter</taxon>
    </lineage>
</organism>
<feature type="transmembrane region" description="Helical" evidence="1">
    <location>
        <begin position="43"/>
        <end position="67"/>
    </location>
</feature>
<dbReference type="HOGENOM" id="CLU_1711829_0_0_6"/>
<dbReference type="STRING" id="666685.R2APBS1_3896"/>
<accession>M4NU19</accession>
<feature type="transmembrane region" description="Helical" evidence="1">
    <location>
        <begin position="124"/>
        <end position="143"/>
    </location>
</feature>
<evidence type="ECO:0000313" key="3">
    <source>
        <dbReference type="Proteomes" id="UP000011859"/>
    </source>
</evidence>
<evidence type="ECO:0000256" key="1">
    <source>
        <dbReference type="SAM" id="Phobius"/>
    </source>
</evidence>
<keyword evidence="1" id="KW-1133">Transmembrane helix</keyword>
<name>M4NU19_9GAMM</name>
<dbReference type="EMBL" id="CP003470">
    <property type="protein sequence ID" value="AGG90946.1"/>
    <property type="molecule type" value="Genomic_DNA"/>
</dbReference>
<proteinExistence type="predicted"/>
<dbReference type="KEGG" id="rhd:R2APBS1_3896"/>
<gene>
    <name evidence="2" type="ORF">R2APBS1_3896</name>
</gene>
<feature type="transmembrane region" description="Helical" evidence="1">
    <location>
        <begin position="12"/>
        <end position="37"/>
    </location>
</feature>
<evidence type="ECO:0000313" key="2">
    <source>
        <dbReference type="EMBL" id="AGG90946.1"/>
    </source>
</evidence>
<keyword evidence="3" id="KW-1185">Reference proteome</keyword>
<dbReference type="Proteomes" id="UP000011859">
    <property type="component" value="Chromosome"/>
</dbReference>
<feature type="transmembrane region" description="Helical" evidence="1">
    <location>
        <begin position="74"/>
        <end position="95"/>
    </location>
</feature>
<sequence length="153" mass="16178" precursor="true">MPHMSQHSRPLVVGALASSFTVPALMALLMAFSSMSIMTPPILIFFVGVLITAPTTCLVAMPLALLFRRFGRLNAIYMCLLGTALGALALGLYTLDSTYYPQMNDKAFALWVARQAALKSLMPGAVYGFVSAAAFCVGAGITVRPSGRRTGAA</sequence>
<keyword evidence="1" id="KW-0812">Transmembrane</keyword>